<dbReference type="OrthoDB" id="9804723at2"/>
<protein>
    <submittedName>
        <fullName evidence="2">Pimeloyl-ACP methyl ester carboxylesterase</fullName>
    </submittedName>
</protein>
<evidence type="ECO:0000313" key="3">
    <source>
        <dbReference type="Proteomes" id="UP000183400"/>
    </source>
</evidence>
<dbReference type="InterPro" id="IPR050266">
    <property type="entry name" value="AB_hydrolase_sf"/>
</dbReference>
<dbReference type="Gene3D" id="3.40.50.1820">
    <property type="entry name" value="alpha/beta hydrolase"/>
    <property type="match status" value="1"/>
</dbReference>
<dbReference type="PRINTS" id="PR00111">
    <property type="entry name" value="ABHYDROLASE"/>
</dbReference>
<evidence type="ECO:0000313" key="2">
    <source>
        <dbReference type="EMBL" id="SDX93133.1"/>
    </source>
</evidence>
<dbReference type="InterPro" id="IPR000073">
    <property type="entry name" value="AB_hydrolase_1"/>
</dbReference>
<feature type="domain" description="AB hydrolase-1" evidence="1">
    <location>
        <begin position="3"/>
        <end position="226"/>
    </location>
</feature>
<dbReference type="Proteomes" id="UP000183400">
    <property type="component" value="Unassembled WGS sequence"/>
</dbReference>
<gene>
    <name evidence="2" type="ORF">SAMN05444358_11714</name>
</gene>
<evidence type="ECO:0000259" key="1">
    <source>
        <dbReference type="Pfam" id="PF00561"/>
    </source>
</evidence>
<reference evidence="3" key="1">
    <citation type="submission" date="2016-10" db="EMBL/GenBank/DDBJ databases">
        <authorList>
            <person name="Varghese N."/>
            <person name="Submissions S."/>
        </authorList>
    </citation>
    <scope>NUCLEOTIDE SEQUENCE [LARGE SCALE GENOMIC DNA]</scope>
    <source>
        <strain evidence="3">DSM 27839</strain>
    </source>
</reference>
<dbReference type="Pfam" id="PF00561">
    <property type="entry name" value="Abhydrolase_1"/>
    <property type="match status" value="1"/>
</dbReference>
<dbReference type="InterPro" id="IPR029058">
    <property type="entry name" value="AB_hydrolase_fold"/>
</dbReference>
<dbReference type="SUPFAM" id="SSF53474">
    <property type="entry name" value="alpha/beta-Hydrolases"/>
    <property type="match status" value="1"/>
</dbReference>
<dbReference type="RefSeq" id="WP_074739502.1">
    <property type="nucleotide sequence ID" value="NZ_FNNP01000017.1"/>
</dbReference>
<dbReference type="EMBL" id="FNNP01000017">
    <property type="protein sequence ID" value="SDX93133.1"/>
    <property type="molecule type" value="Genomic_DNA"/>
</dbReference>
<name>A0A1H3FQ08_9RHOB</name>
<accession>A0A1H3FQ08</accession>
<dbReference type="AlphaFoldDB" id="A0A1H3FQ08"/>
<organism evidence="2 3">
    <name type="scientific">Ruegeria halocynthiae</name>
    <dbReference type="NCBI Taxonomy" id="985054"/>
    <lineage>
        <taxon>Bacteria</taxon>
        <taxon>Pseudomonadati</taxon>
        <taxon>Pseudomonadota</taxon>
        <taxon>Alphaproteobacteria</taxon>
        <taxon>Rhodobacterales</taxon>
        <taxon>Roseobacteraceae</taxon>
        <taxon>Ruegeria</taxon>
    </lineage>
</organism>
<keyword evidence="3" id="KW-1185">Reference proteome</keyword>
<dbReference type="STRING" id="985054.SAMN05444358_11714"/>
<dbReference type="PANTHER" id="PTHR43798">
    <property type="entry name" value="MONOACYLGLYCEROL LIPASE"/>
    <property type="match status" value="1"/>
</dbReference>
<proteinExistence type="predicted"/>
<sequence>MTPIVFVHGFLGGSRQWQKQAEDLSGFDVIALDLPGYGKNARLDALDSIAGYADWALNELTARGIQQFHLIGHSMGGMVVQEMVARAPGRIERLVLYGTGALGVLPGRFETIGTSKRRARADGPQATARRIAASWFLEREKDAAYEDCAVIAEQCSLQSILTGLDAMEGWSGEERLAGIEIKTLVIWGDRDRTYPWSQTEQLWQSIPDANLAVIPECAHATHLEKPGLFNRVLIDFCAD</sequence>